<feature type="non-terminal residue" evidence="5">
    <location>
        <position position="1"/>
    </location>
</feature>
<organism evidence="5 6">
    <name type="scientific">Aestuariibaculum suncheonense</name>
    <dbReference type="NCBI Taxonomy" id="1028745"/>
    <lineage>
        <taxon>Bacteria</taxon>
        <taxon>Pseudomonadati</taxon>
        <taxon>Bacteroidota</taxon>
        <taxon>Flavobacteriia</taxon>
        <taxon>Flavobacteriales</taxon>
        <taxon>Flavobacteriaceae</taxon>
    </lineage>
</organism>
<evidence type="ECO:0000313" key="6">
    <source>
        <dbReference type="Proteomes" id="UP000602057"/>
    </source>
</evidence>
<dbReference type="Proteomes" id="UP000602057">
    <property type="component" value="Unassembled WGS sequence"/>
</dbReference>
<accession>A0A8J6QDI0</accession>
<reference evidence="5" key="2">
    <citation type="submission" date="2020-09" db="EMBL/GenBank/DDBJ databases">
        <authorList>
            <person name="Wu Z."/>
        </authorList>
    </citation>
    <scope>NUCLEOTIDE SEQUENCE</scope>
    <source>
        <strain evidence="5">SC17</strain>
    </source>
</reference>
<keyword evidence="3" id="KW-0030">Aminoacyl-tRNA synthetase</keyword>
<evidence type="ECO:0000256" key="2">
    <source>
        <dbReference type="ARBA" id="ARBA00022917"/>
    </source>
</evidence>
<dbReference type="Pfam" id="PF03129">
    <property type="entry name" value="HGTP_anticodon"/>
    <property type="match status" value="1"/>
</dbReference>
<dbReference type="SUPFAM" id="SSF52954">
    <property type="entry name" value="Class II aaRS ABD-related"/>
    <property type="match status" value="1"/>
</dbReference>
<dbReference type="InterPro" id="IPR004154">
    <property type="entry name" value="Anticodon-bd"/>
</dbReference>
<evidence type="ECO:0000256" key="1">
    <source>
        <dbReference type="ARBA" id="ARBA00022598"/>
    </source>
</evidence>
<dbReference type="GO" id="GO:0006418">
    <property type="term" value="P:tRNA aminoacylation for protein translation"/>
    <property type="evidence" value="ECO:0007669"/>
    <property type="project" value="UniProtKB-ARBA"/>
</dbReference>
<comment type="caution">
    <text evidence="5">The sequence shown here is derived from an EMBL/GenBank/DDBJ whole genome shotgun (WGS) entry which is preliminary data.</text>
</comment>
<protein>
    <submittedName>
        <fullName evidence="5">Histidine--tRNA ligase</fullName>
    </submittedName>
</protein>
<dbReference type="EMBL" id="JACVXC010000073">
    <property type="protein sequence ID" value="MBD0837085.1"/>
    <property type="molecule type" value="Genomic_DNA"/>
</dbReference>
<name>A0A8J6QDI0_9FLAO</name>
<dbReference type="InterPro" id="IPR036621">
    <property type="entry name" value="Anticodon-bd_dom_sf"/>
</dbReference>
<evidence type="ECO:0000259" key="4">
    <source>
        <dbReference type="Pfam" id="PF03129"/>
    </source>
</evidence>
<proteinExistence type="predicted"/>
<gene>
    <name evidence="5" type="ORF">ICJ84_16795</name>
</gene>
<dbReference type="Gene3D" id="3.40.50.800">
    <property type="entry name" value="Anticodon-binding domain"/>
    <property type="match status" value="1"/>
</dbReference>
<reference evidence="5" key="1">
    <citation type="journal article" date="2013" name="Int. J. Syst. Evol. Microbiol.">
        <title>Aestuariibaculum suncheonense gen. nov., sp. nov., a marine bacterium of the family Flavobacteriaceae isolated from a tidal flat and emended descriptions of the genera Gaetbulibacter and Tamlana.</title>
        <authorList>
            <person name="Jeong S.H."/>
            <person name="Park M.S."/>
            <person name="Jin H.M."/>
            <person name="Lee K."/>
            <person name="Park W."/>
            <person name="Jeon C.O."/>
        </authorList>
    </citation>
    <scope>NUCLEOTIDE SEQUENCE</scope>
    <source>
        <strain evidence="5">SC17</strain>
    </source>
</reference>
<evidence type="ECO:0000313" key="5">
    <source>
        <dbReference type="EMBL" id="MBD0837085.1"/>
    </source>
</evidence>
<evidence type="ECO:0000256" key="3">
    <source>
        <dbReference type="ARBA" id="ARBA00023146"/>
    </source>
</evidence>
<dbReference type="GO" id="GO:0004812">
    <property type="term" value="F:aminoacyl-tRNA ligase activity"/>
    <property type="evidence" value="ECO:0007669"/>
    <property type="project" value="UniProtKB-KW"/>
</dbReference>
<keyword evidence="6" id="KW-1185">Reference proteome</keyword>
<sequence>KMKAQFKAADRLKAKFVAILGEEELSKGIINVKNMDSGEQSEVAIEELSTFLKQGK</sequence>
<keyword evidence="2" id="KW-0648">Protein biosynthesis</keyword>
<keyword evidence="1 5" id="KW-0436">Ligase</keyword>
<feature type="domain" description="Anticodon-binding" evidence="4">
    <location>
        <begin position="1"/>
        <end position="54"/>
    </location>
</feature>
<dbReference type="AlphaFoldDB" id="A0A8J6QDI0"/>